<comment type="similarity">
    <text evidence="2">Belongs to the membrane fusion protein (MFP) (TC 8.A.1) family.</text>
</comment>
<dbReference type="GO" id="GO:0015562">
    <property type="term" value="F:efflux transmembrane transporter activity"/>
    <property type="evidence" value="ECO:0007669"/>
    <property type="project" value="TreeGrafter"/>
</dbReference>
<feature type="coiled-coil region" evidence="4">
    <location>
        <begin position="115"/>
        <end position="187"/>
    </location>
</feature>
<feature type="domain" description="Multidrug resistance protein MdtA-like alpha-helical hairpin" evidence="5">
    <location>
        <begin position="122"/>
        <end position="189"/>
    </location>
</feature>
<dbReference type="Gene3D" id="2.40.420.20">
    <property type="match status" value="1"/>
</dbReference>
<dbReference type="NCBIfam" id="TIGR01730">
    <property type="entry name" value="RND_mfp"/>
    <property type="match status" value="1"/>
</dbReference>
<dbReference type="PANTHER" id="PTHR30469:SF15">
    <property type="entry name" value="HLYD FAMILY OF SECRETION PROTEINS"/>
    <property type="match status" value="1"/>
</dbReference>
<reference evidence="9 10" key="1">
    <citation type="submission" date="2014-06" db="EMBL/GenBank/DDBJ databases">
        <title>Whole Genome Sequences of Three Symbiotic Endozoicomonas Bacteria.</title>
        <authorList>
            <person name="Neave M.J."/>
            <person name="Apprill A."/>
            <person name="Voolstra C.R."/>
        </authorList>
    </citation>
    <scope>NUCLEOTIDE SEQUENCE [LARGE SCALE GENOMIC DNA]</scope>
    <source>
        <strain evidence="9 10">DSM 22380</strain>
    </source>
</reference>
<dbReference type="Proteomes" id="UP000027997">
    <property type="component" value="Unassembled WGS sequence"/>
</dbReference>
<evidence type="ECO:0000259" key="6">
    <source>
        <dbReference type="Pfam" id="PF25917"/>
    </source>
</evidence>
<dbReference type="InterPro" id="IPR058625">
    <property type="entry name" value="MdtA-like_BSH"/>
</dbReference>
<feature type="domain" description="Multidrug resistance protein MdtA-like C-terminal permuted SH3" evidence="8">
    <location>
        <begin position="310"/>
        <end position="369"/>
    </location>
</feature>
<dbReference type="eggNOG" id="COG0845">
    <property type="taxonomic scope" value="Bacteria"/>
</dbReference>
<dbReference type="Pfam" id="PF25917">
    <property type="entry name" value="BSH_RND"/>
    <property type="match status" value="1"/>
</dbReference>
<dbReference type="GO" id="GO:1990281">
    <property type="term" value="C:efflux pump complex"/>
    <property type="evidence" value="ECO:0007669"/>
    <property type="project" value="TreeGrafter"/>
</dbReference>
<comment type="subcellular location">
    <subcellularLocation>
        <location evidence="1">Cell envelope</location>
    </subcellularLocation>
</comment>
<dbReference type="Pfam" id="PF25967">
    <property type="entry name" value="RND-MFP_C"/>
    <property type="match status" value="1"/>
</dbReference>
<evidence type="ECO:0000313" key="10">
    <source>
        <dbReference type="Proteomes" id="UP000027997"/>
    </source>
</evidence>
<dbReference type="Pfam" id="PF25876">
    <property type="entry name" value="HH_MFP_RND"/>
    <property type="match status" value="1"/>
</dbReference>
<dbReference type="Pfam" id="PF25954">
    <property type="entry name" value="Beta-barrel_RND_2"/>
    <property type="match status" value="1"/>
</dbReference>
<name>A0A081K5Y4_9GAMM</name>
<dbReference type="Gene3D" id="2.40.50.100">
    <property type="match status" value="1"/>
</dbReference>
<dbReference type="InterPro" id="IPR058792">
    <property type="entry name" value="Beta-barrel_RND_2"/>
</dbReference>
<evidence type="ECO:0000256" key="1">
    <source>
        <dbReference type="ARBA" id="ARBA00004196"/>
    </source>
</evidence>
<dbReference type="InterPro" id="IPR058624">
    <property type="entry name" value="MdtA-like_HH"/>
</dbReference>
<keyword evidence="10" id="KW-1185">Reference proteome</keyword>
<dbReference type="PANTHER" id="PTHR30469">
    <property type="entry name" value="MULTIDRUG RESISTANCE PROTEIN MDTA"/>
    <property type="match status" value="1"/>
</dbReference>
<evidence type="ECO:0000256" key="4">
    <source>
        <dbReference type="SAM" id="Coils"/>
    </source>
</evidence>
<dbReference type="RefSeq" id="WP_020582006.1">
    <property type="nucleotide sequence ID" value="NZ_JOJP01000001.1"/>
</dbReference>
<feature type="domain" description="CusB-like beta-barrel" evidence="7">
    <location>
        <begin position="233"/>
        <end position="302"/>
    </location>
</feature>
<feature type="domain" description="Multidrug resistance protein MdtA-like barrel-sandwich hybrid" evidence="6">
    <location>
        <begin position="93"/>
        <end position="220"/>
    </location>
</feature>
<evidence type="ECO:0000259" key="7">
    <source>
        <dbReference type="Pfam" id="PF25954"/>
    </source>
</evidence>
<keyword evidence="3" id="KW-0813">Transport</keyword>
<dbReference type="InterPro" id="IPR058627">
    <property type="entry name" value="MdtA-like_C"/>
</dbReference>
<evidence type="ECO:0000259" key="5">
    <source>
        <dbReference type="Pfam" id="PF25876"/>
    </source>
</evidence>
<dbReference type="Gene3D" id="1.10.287.470">
    <property type="entry name" value="Helix hairpin bin"/>
    <property type="match status" value="1"/>
</dbReference>
<organism evidence="9 10">
    <name type="scientific">Endozoicomonas elysicola</name>
    <dbReference type="NCBI Taxonomy" id="305900"/>
    <lineage>
        <taxon>Bacteria</taxon>
        <taxon>Pseudomonadati</taxon>
        <taxon>Pseudomonadota</taxon>
        <taxon>Gammaproteobacteria</taxon>
        <taxon>Oceanospirillales</taxon>
        <taxon>Endozoicomonadaceae</taxon>
        <taxon>Endozoicomonas</taxon>
    </lineage>
</organism>
<proteinExistence type="inferred from homology"/>
<dbReference type="AlphaFoldDB" id="A0A081K5Y4"/>
<evidence type="ECO:0000256" key="3">
    <source>
        <dbReference type="ARBA" id="ARBA00022448"/>
    </source>
</evidence>
<evidence type="ECO:0000256" key="2">
    <source>
        <dbReference type="ARBA" id="ARBA00009477"/>
    </source>
</evidence>
<dbReference type="STRING" id="305900.GV64_01330"/>
<dbReference type="PROSITE" id="PS51257">
    <property type="entry name" value="PROKAR_LIPOPROTEIN"/>
    <property type="match status" value="1"/>
</dbReference>
<dbReference type="EMBL" id="JOJP01000001">
    <property type="protein sequence ID" value="KEI69560.1"/>
    <property type="molecule type" value="Genomic_DNA"/>
</dbReference>
<evidence type="ECO:0000313" key="9">
    <source>
        <dbReference type="EMBL" id="KEI69560.1"/>
    </source>
</evidence>
<sequence>MPKAWQLTKRTGSFIALSLILTGCKEEIAQPSVQSVSAQNKSVQNQSGQTDKALPKVSLQTMVETQTVPTIRTVGEIQSAVQVDMSVNFSAPVSRIAVTEGQRVKRNQLLLELDATKLQLHLNAAKQALQKAESRLAEAANNLQRREVLANQNNLSQEALDSAHYEHQRSQAEVAEARANVSLAQRELSDTRLLSPVDGIVNKQLVEAGESVQPGQKLLILQATETLEVQTFVSDHNVNSLAPGSRAEVSINKGWKERSYQAEILSVGAAADSRTGNFEIRLLLNQPDTYIRPGMTARISMEGLPLNGILLLPESALTDQQNQRVVFVYNDLTGKVEQRHPALKVGLGDQLIIMSGLVAGEQVVVGGVKHLVEGTEVGVADRANNEISQLSVQ</sequence>
<accession>A0A081K5Y4</accession>
<keyword evidence="4" id="KW-0175">Coiled coil</keyword>
<protein>
    <submittedName>
        <fullName evidence="9">Uncharacterized protein</fullName>
    </submittedName>
</protein>
<dbReference type="SUPFAM" id="SSF111369">
    <property type="entry name" value="HlyD-like secretion proteins"/>
    <property type="match status" value="1"/>
</dbReference>
<comment type="caution">
    <text evidence="9">The sequence shown here is derived from an EMBL/GenBank/DDBJ whole genome shotgun (WGS) entry which is preliminary data.</text>
</comment>
<dbReference type="Gene3D" id="2.40.30.170">
    <property type="match status" value="1"/>
</dbReference>
<evidence type="ECO:0000259" key="8">
    <source>
        <dbReference type="Pfam" id="PF25967"/>
    </source>
</evidence>
<dbReference type="InterPro" id="IPR006143">
    <property type="entry name" value="RND_pump_MFP"/>
</dbReference>
<gene>
    <name evidence="9" type="ORF">GV64_01330</name>
</gene>